<dbReference type="InterPro" id="IPR003959">
    <property type="entry name" value="ATPase_AAA_core"/>
</dbReference>
<protein>
    <submittedName>
        <fullName evidence="7">ATPase</fullName>
    </submittedName>
</protein>
<dbReference type="OrthoDB" id="9803641at2"/>
<dbReference type="Proteomes" id="UP000220922">
    <property type="component" value="Unassembled WGS sequence"/>
</dbReference>
<name>A0A2H3KXU6_9CHLR</name>
<dbReference type="InterPro" id="IPR001270">
    <property type="entry name" value="ClpA/B"/>
</dbReference>
<evidence type="ECO:0000259" key="6">
    <source>
        <dbReference type="SMART" id="SM01086"/>
    </source>
</evidence>
<dbReference type="InterPro" id="IPR027417">
    <property type="entry name" value="P-loop_NTPase"/>
</dbReference>
<dbReference type="PRINTS" id="PR00300">
    <property type="entry name" value="CLPPROTEASEA"/>
</dbReference>
<dbReference type="InterPro" id="IPR003593">
    <property type="entry name" value="AAA+_ATPase"/>
</dbReference>
<dbReference type="GO" id="GO:0005524">
    <property type="term" value="F:ATP binding"/>
    <property type="evidence" value="ECO:0007669"/>
    <property type="project" value="UniProtKB-KW"/>
</dbReference>
<feature type="region of interest" description="Disordered" evidence="4">
    <location>
        <begin position="363"/>
        <end position="404"/>
    </location>
</feature>
<proteinExistence type="predicted"/>
<comment type="caution">
    <text evidence="7">The sequence shown here is derived from an EMBL/GenBank/DDBJ whole genome shotgun (WGS) entry which is preliminary data.</text>
</comment>
<dbReference type="AlphaFoldDB" id="A0A2H3KXU6"/>
<dbReference type="GO" id="GO:0016887">
    <property type="term" value="F:ATP hydrolysis activity"/>
    <property type="evidence" value="ECO:0007669"/>
    <property type="project" value="InterPro"/>
</dbReference>
<dbReference type="RefSeq" id="WP_097653259.1">
    <property type="nucleotide sequence ID" value="NZ_LYXE01000090.1"/>
</dbReference>
<keyword evidence="1" id="KW-0547">Nucleotide-binding</keyword>
<dbReference type="SUPFAM" id="SSF52540">
    <property type="entry name" value="P-loop containing nucleoside triphosphate hydrolases"/>
    <property type="match status" value="1"/>
</dbReference>
<dbReference type="PANTHER" id="PTHR11638">
    <property type="entry name" value="ATP-DEPENDENT CLP PROTEASE"/>
    <property type="match status" value="1"/>
</dbReference>
<evidence type="ECO:0000256" key="2">
    <source>
        <dbReference type="ARBA" id="ARBA00022840"/>
    </source>
</evidence>
<feature type="domain" description="AAA+ ATPase" evidence="5">
    <location>
        <begin position="59"/>
        <end position="203"/>
    </location>
</feature>
<dbReference type="SMART" id="SM01086">
    <property type="entry name" value="ClpB_D2-small"/>
    <property type="match status" value="1"/>
</dbReference>
<evidence type="ECO:0000313" key="8">
    <source>
        <dbReference type="Proteomes" id="UP000220922"/>
    </source>
</evidence>
<dbReference type="Gene3D" id="3.40.50.300">
    <property type="entry name" value="P-loop containing nucleotide triphosphate hydrolases"/>
    <property type="match status" value="1"/>
</dbReference>
<dbReference type="EMBL" id="LYXE01000090">
    <property type="protein sequence ID" value="PDV98808.1"/>
    <property type="molecule type" value="Genomic_DNA"/>
</dbReference>
<dbReference type="SMART" id="SM00382">
    <property type="entry name" value="AAA"/>
    <property type="match status" value="1"/>
</dbReference>
<dbReference type="GO" id="GO:0034605">
    <property type="term" value="P:cellular response to heat"/>
    <property type="evidence" value="ECO:0007669"/>
    <property type="project" value="TreeGrafter"/>
</dbReference>
<dbReference type="InterPro" id="IPR019489">
    <property type="entry name" value="Clp_ATPase_C"/>
</dbReference>
<dbReference type="GO" id="GO:0005737">
    <property type="term" value="C:cytoplasm"/>
    <property type="evidence" value="ECO:0007669"/>
    <property type="project" value="TreeGrafter"/>
</dbReference>
<dbReference type="PANTHER" id="PTHR11638:SF18">
    <property type="entry name" value="HEAT SHOCK PROTEIN 104"/>
    <property type="match status" value="1"/>
</dbReference>
<dbReference type="Pfam" id="PF10431">
    <property type="entry name" value="ClpB_D2-small"/>
    <property type="match status" value="1"/>
</dbReference>
<dbReference type="CDD" id="cd19499">
    <property type="entry name" value="RecA-like_ClpB_Hsp104-like"/>
    <property type="match status" value="1"/>
</dbReference>
<sequence>MSEQIYGMTRALRGDQNPLDAVEQRLRDQIFGQERAIESLVRVLNRARFGFSAGNPRRPRATLLFLGPTGVGKTATARALAEMLRPDGEAFLKVDCSLFSQGHEVSALVGAPPSYVGRDQKPLLNPEIIEQENSVVLFDEIEKGQPELWNLLLQVMEDGEILLLNGGRRVSFQRSIVIFTTNVGAKEMVDFLDRRTIGFRTPHQDVEAMGQQIYQIGFESLQKVFQPEWINRLDEIIAFRPLSSDVLRQVLDYMVLESNEQYLRHGIKVELTTEAREYLLNKGFDSRFGARPLRQQLLKYIDAPLADLLASGGIPAGSKVLVTYTGVDRHGEALEFFYQAAPELLRQAEELRAREIGRIAIKESEGPQPPSISLTNERSNAAEGGMGGLGIRGPRITPRRNEGR</sequence>
<accession>A0A2H3KXU6</accession>
<feature type="domain" description="Clp ATPase C-terminal" evidence="6">
    <location>
        <begin position="242"/>
        <end position="336"/>
    </location>
</feature>
<keyword evidence="2" id="KW-0067">ATP-binding</keyword>
<organism evidence="7 8">
    <name type="scientific">Candidatus Chloroploca asiatica</name>
    <dbReference type="NCBI Taxonomy" id="1506545"/>
    <lineage>
        <taxon>Bacteria</taxon>
        <taxon>Bacillati</taxon>
        <taxon>Chloroflexota</taxon>
        <taxon>Chloroflexia</taxon>
        <taxon>Chloroflexales</taxon>
        <taxon>Chloroflexineae</taxon>
        <taxon>Oscillochloridaceae</taxon>
        <taxon>Candidatus Chloroploca</taxon>
    </lineage>
</organism>
<evidence type="ECO:0000256" key="4">
    <source>
        <dbReference type="SAM" id="MobiDB-lite"/>
    </source>
</evidence>
<dbReference type="Gene3D" id="1.10.8.60">
    <property type="match status" value="1"/>
</dbReference>
<evidence type="ECO:0000313" key="7">
    <source>
        <dbReference type="EMBL" id="PDV98808.1"/>
    </source>
</evidence>
<gene>
    <name evidence="7" type="ORF">A9Q02_02420</name>
</gene>
<evidence type="ECO:0000259" key="5">
    <source>
        <dbReference type="SMART" id="SM00382"/>
    </source>
</evidence>
<dbReference type="InterPro" id="IPR050130">
    <property type="entry name" value="ClpA_ClpB"/>
</dbReference>
<evidence type="ECO:0000256" key="1">
    <source>
        <dbReference type="ARBA" id="ARBA00022741"/>
    </source>
</evidence>
<dbReference type="Pfam" id="PF07724">
    <property type="entry name" value="AAA_2"/>
    <property type="match status" value="1"/>
</dbReference>
<keyword evidence="3" id="KW-0143">Chaperone</keyword>
<evidence type="ECO:0000256" key="3">
    <source>
        <dbReference type="ARBA" id="ARBA00023186"/>
    </source>
</evidence>
<reference evidence="7 8" key="1">
    <citation type="submission" date="2016-05" db="EMBL/GenBank/DDBJ databases">
        <authorList>
            <person name="Lavstsen T."/>
            <person name="Jespersen J.S."/>
        </authorList>
    </citation>
    <scope>NUCLEOTIDE SEQUENCE [LARGE SCALE GENOMIC DNA]</scope>
    <source>
        <strain evidence="7 8">B7-9</strain>
    </source>
</reference>
<keyword evidence="8" id="KW-1185">Reference proteome</keyword>